<organism evidence="2 3">
    <name type="scientific">Yinghuangia aomiensis</name>
    <dbReference type="NCBI Taxonomy" id="676205"/>
    <lineage>
        <taxon>Bacteria</taxon>
        <taxon>Bacillati</taxon>
        <taxon>Actinomycetota</taxon>
        <taxon>Actinomycetes</taxon>
        <taxon>Kitasatosporales</taxon>
        <taxon>Streptomycetaceae</taxon>
        <taxon>Yinghuangia</taxon>
    </lineage>
</organism>
<name>A0ABP9GKT7_9ACTN</name>
<feature type="compositionally biased region" description="Gly residues" evidence="1">
    <location>
        <begin position="409"/>
        <end position="421"/>
    </location>
</feature>
<evidence type="ECO:0000313" key="2">
    <source>
        <dbReference type="EMBL" id="GAA4945142.1"/>
    </source>
</evidence>
<feature type="region of interest" description="Disordered" evidence="1">
    <location>
        <begin position="182"/>
        <end position="491"/>
    </location>
</feature>
<accession>A0ABP9GKT7</accession>
<feature type="compositionally biased region" description="Low complexity" evidence="1">
    <location>
        <begin position="389"/>
        <end position="408"/>
    </location>
</feature>
<evidence type="ECO:0000313" key="3">
    <source>
        <dbReference type="Proteomes" id="UP001500466"/>
    </source>
</evidence>
<dbReference type="Gene3D" id="1.20.1260.20">
    <property type="entry name" value="PPE superfamily"/>
    <property type="match status" value="1"/>
</dbReference>
<proteinExistence type="predicted"/>
<reference evidence="3" key="1">
    <citation type="journal article" date="2019" name="Int. J. Syst. Evol. Microbiol.">
        <title>The Global Catalogue of Microorganisms (GCM) 10K type strain sequencing project: providing services to taxonomists for standard genome sequencing and annotation.</title>
        <authorList>
            <consortium name="The Broad Institute Genomics Platform"/>
            <consortium name="The Broad Institute Genome Sequencing Center for Infectious Disease"/>
            <person name="Wu L."/>
            <person name="Ma J."/>
        </authorList>
    </citation>
    <scope>NUCLEOTIDE SEQUENCE [LARGE SCALE GENOMIC DNA]</scope>
    <source>
        <strain evidence="3">JCM 17986</strain>
    </source>
</reference>
<dbReference type="InterPro" id="IPR038332">
    <property type="entry name" value="PPE_sf"/>
</dbReference>
<evidence type="ECO:0008006" key="4">
    <source>
        <dbReference type="Google" id="ProtNLM"/>
    </source>
</evidence>
<dbReference type="RefSeq" id="WP_345673178.1">
    <property type="nucleotide sequence ID" value="NZ_BAABHS010000001.1"/>
</dbReference>
<feature type="compositionally biased region" description="Gly residues" evidence="1">
    <location>
        <begin position="376"/>
        <end position="388"/>
    </location>
</feature>
<feature type="compositionally biased region" description="Gly residues" evidence="1">
    <location>
        <begin position="210"/>
        <end position="225"/>
    </location>
</feature>
<dbReference type="EMBL" id="BAABHS010000001">
    <property type="protein sequence ID" value="GAA4945142.1"/>
    <property type="molecule type" value="Genomic_DNA"/>
</dbReference>
<sequence length="491" mass="49086">MATDFSRFTHQQLIDMVAHVNHEDAAWAALRLAFVGEQLKQAATTLNLKLADSRQGWTGATADSFHTWADAVTESTHQLSQYSTEMGKQLGHVASAAGTAGSMPQLPTTEMATVETVKAMAAPTELDAIGGVNAATYVELQRQEAITTMNNIAKGYNDAAMVMDGSVPPEYPPPANIYNVASYENSDLDGPGGGSNRASGTGSDAAKRGAAGGSAEGTSRGGTGVSGRVQPTNVVAADSGGAAPATLPPTGVELTGNGTLHADQPSPLTTVGSPPSGPGDLGKYGSPIGVPPMGGSPLQLPSAGKPGALGEAGNPGSPVLGRPGVSGGKAVNNPREVAPSASPRGVPGNTLRAGPIEGGTPMRGPGLSPGESPQGVGRGGMPVSGGTAGPSSGSGRTGTPRSSVRTPGGTVGGEPTGGVGGRSFSRGGSGIRVTPPEGAHPGEASPTGRAMPNSSASPTRQDRRRRQRAEYLEEDESTWTAHGQPVPPVVD</sequence>
<dbReference type="Proteomes" id="UP001500466">
    <property type="component" value="Unassembled WGS sequence"/>
</dbReference>
<gene>
    <name evidence="2" type="ORF">GCM10023205_00980</name>
</gene>
<comment type="caution">
    <text evidence="2">The sequence shown here is derived from an EMBL/GenBank/DDBJ whole genome shotgun (WGS) entry which is preliminary data.</text>
</comment>
<keyword evidence="3" id="KW-1185">Reference proteome</keyword>
<evidence type="ECO:0000256" key="1">
    <source>
        <dbReference type="SAM" id="MobiDB-lite"/>
    </source>
</evidence>
<protein>
    <recommendedName>
        <fullName evidence="4">PPE family protein</fullName>
    </recommendedName>
</protein>